<name>W6TZD0_ECHGR</name>
<dbReference type="EMBL" id="APAU02000352">
    <property type="protein sequence ID" value="EUB54083.1"/>
    <property type="molecule type" value="Genomic_DNA"/>
</dbReference>
<evidence type="ECO:0000313" key="1">
    <source>
        <dbReference type="EMBL" id="EUB54083.1"/>
    </source>
</evidence>
<sequence>MPLLPQLTHQIDWIEPQATYSEAFFFSLVDIGDQCTMPQFSASSVNSLLNCCGMEMGKNVHVYVDVHAWKWITRGGSRNVPKGRPDIRFKEQLRGRRSRRLVDCCTVGELGGMNGLEESVTYP</sequence>
<reference evidence="1 2" key="1">
    <citation type="journal article" date="2013" name="Nat. Genet.">
        <title>The genome of the hydatid tapeworm Echinococcus granulosus.</title>
        <authorList>
            <person name="Zheng H."/>
            <person name="Zhang W."/>
            <person name="Zhang L."/>
            <person name="Zhang Z."/>
            <person name="Li J."/>
            <person name="Lu G."/>
            <person name="Zhu Y."/>
            <person name="Wang Y."/>
            <person name="Huang Y."/>
            <person name="Liu J."/>
            <person name="Kang H."/>
            <person name="Chen J."/>
            <person name="Wang L."/>
            <person name="Chen A."/>
            <person name="Yu S."/>
            <person name="Gao Z."/>
            <person name="Jin L."/>
            <person name="Gu W."/>
            <person name="Wang Z."/>
            <person name="Zhao L."/>
            <person name="Shi B."/>
            <person name="Wen H."/>
            <person name="Lin R."/>
            <person name="Jones M.K."/>
            <person name="Brejova B."/>
            <person name="Vinar T."/>
            <person name="Zhao G."/>
            <person name="McManus D.P."/>
            <person name="Chen Z."/>
            <person name="Zhou Y."/>
            <person name="Wang S."/>
        </authorList>
    </citation>
    <scope>NUCLEOTIDE SEQUENCE [LARGE SCALE GENOMIC DNA]</scope>
</reference>
<dbReference type="Proteomes" id="UP000019149">
    <property type="component" value="Unassembled WGS sequence"/>
</dbReference>
<dbReference type="GeneID" id="36346770"/>
<dbReference type="AlphaFoldDB" id="W6TZD0"/>
<gene>
    <name evidence="1" type="ORF">EGR_11055</name>
</gene>
<dbReference type="KEGG" id="egl:EGR_11055"/>
<dbReference type="CTD" id="36346770"/>
<accession>W6TZD0</accession>
<keyword evidence="2" id="KW-1185">Reference proteome</keyword>
<organism evidence="1 2">
    <name type="scientific">Echinococcus granulosus</name>
    <name type="common">Hydatid tapeworm</name>
    <dbReference type="NCBI Taxonomy" id="6210"/>
    <lineage>
        <taxon>Eukaryota</taxon>
        <taxon>Metazoa</taxon>
        <taxon>Spiralia</taxon>
        <taxon>Lophotrochozoa</taxon>
        <taxon>Platyhelminthes</taxon>
        <taxon>Cestoda</taxon>
        <taxon>Eucestoda</taxon>
        <taxon>Cyclophyllidea</taxon>
        <taxon>Taeniidae</taxon>
        <taxon>Echinococcus</taxon>
        <taxon>Echinococcus granulosus group</taxon>
    </lineage>
</organism>
<proteinExistence type="predicted"/>
<dbReference type="RefSeq" id="XP_024345279.1">
    <property type="nucleotide sequence ID" value="XM_024500304.1"/>
</dbReference>
<comment type="caution">
    <text evidence="1">The sequence shown here is derived from an EMBL/GenBank/DDBJ whole genome shotgun (WGS) entry which is preliminary data.</text>
</comment>
<evidence type="ECO:0000313" key="2">
    <source>
        <dbReference type="Proteomes" id="UP000019149"/>
    </source>
</evidence>
<protein>
    <submittedName>
        <fullName evidence="1">Uncharacterized protein</fullName>
    </submittedName>
</protein>